<accession>A0AAN9PUG9</accession>
<proteinExistence type="predicted"/>
<comment type="caution">
    <text evidence="1">The sequence shown here is derived from an EMBL/GenBank/DDBJ whole genome shotgun (WGS) entry which is preliminary data.</text>
</comment>
<evidence type="ECO:0000313" key="1">
    <source>
        <dbReference type="EMBL" id="KAK7310369.1"/>
    </source>
</evidence>
<name>A0AAN9PUG9_CLITE</name>
<gene>
    <name evidence="1" type="ORF">RJT34_07843</name>
</gene>
<organism evidence="1 2">
    <name type="scientific">Clitoria ternatea</name>
    <name type="common">Butterfly pea</name>
    <dbReference type="NCBI Taxonomy" id="43366"/>
    <lineage>
        <taxon>Eukaryota</taxon>
        <taxon>Viridiplantae</taxon>
        <taxon>Streptophyta</taxon>
        <taxon>Embryophyta</taxon>
        <taxon>Tracheophyta</taxon>
        <taxon>Spermatophyta</taxon>
        <taxon>Magnoliopsida</taxon>
        <taxon>eudicotyledons</taxon>
        <taxon>Gunneridae</taxon>
        <taxon>Pentapetalae</taxon>
        <taxon>rosids</taxon>
        <taxon>fabids</taxon>
        <taxon>Fabales</taxon>
        <taxon>Fabaceae</taxon>
        <taxon>Papilionoideae</taxon>
        <taxon>50 kb inversion clade</taxon>
        <taxon>NPAAA clade</taxon>
        <taxon>indigoferoid/millettioid clade</taxon>
        <taxon>Phaseoleae</taxon>
        <taxon>Clitoria</taxon>
    </lineage>
</organism>
<evidence type="ECO:0000313" key="2">
    <source>
        <dbReference type="Proteomes" id="UP001359559"/>
    </source>
</evidence>
<dbReference type="EMBL" id="JAYKXN010000002">
    <property type="protein sequence ID" value="KAK7310369.1"/>
    <property type="molecule type" value="Genomic_DNA"/>
</dbReference>
<keyword evidence="2" id="KW-1185">Reference proteome</keyword>
<sequence>MMETMQTKETATAERGVIKQRNKKLLRYSLPKVIKEFIALPQPPPITGSHALLSVKLIYLYIPLYPLLFLQAIDCIT</sequence>
<dbReference type="AlphaFoldDB" id="A0AAN9PUG9"/>
<dbReference type="Proteomes" id="UP001359559">
    <property type="component" value="Unassembled WGS sequence"/>
</dbReference>
<reference evidence="1 2" key="1">
    <citation type="submission" date="2024-01" db="EMBL/GenBank/DDBJ databases">
        <title>The genomes of 5 underutilized Papilionoideae crops provide insights into root nodulation and disease resistance.</title>
        <authorList>
            <person name="Yuan L."/>
        </authorList>
    </citation>
    <scope>NUCLEOTIDE SEQUENCE [LARGE SCALE GENOMIC DNA]</scope>
    <source>
        <strain evidence="1">LY-2023</strain>
        <tissue evidence="1">Leaf</tissue>
    </source>
</reference>
<protein>
    <submittedName>
        <fullName evidence="1">Uncharacterized protein</fullName>
    </submittedName>
</protein>